<dbReference type="EMBL" id="VUAA01000010">
    <property type="protein sequence ID" value="KAA1254717.1"/>
    <property type="molecule type" value="Genomic_DNA"/>
</dbReference>
<accession>A0A5B1C131</accession>
<name>A0A5B1C131_VIBCL</name>
<dbReference type="GO" id="GO:0005524">
    <property type="term" value="F:ATP binding"/>
    <property type="evidence" value="ECO:0007669"/>
    <property type="project" value="UniProtKB-KW"/>
</dbReference>
<feature type="coiled-coil region" evidence="1">
    <location>
        <begin position="948"/>
        <end position="975"/>
    </location>
</feature>
<evidence type="ECO:0000313" key="3">
    <source>
        <dbReference type="Proteomes" id="UP000323225"/>
    </source>
</evidence>
<organism evidence="2 3">
    <name type="scientific">Vibrio cholerae</name>
    <dbReference type="NCBI Taxonomy" id="666"/>
    <lineage>
        <taxon>Bacteria</taxon>
        <taxon>Pseudomonadati</taxon>
        <taxon>Pseudomonadota</taxon>
        <taxon>Gammaproteobacteria</taxon>
        <taxon>Vibrionales</taxon>
        <taxon>Vibrionaceae</taxon>
        <taxon>Vibrio</taxon>
    </lineage>
</organism>
<evidence type="ECO:0000256" key="1">
    <source>
        <dbReference type="SAM" id="Coils"/>
    </source>
</evidence>
<dbReference type="Proteomes" id="UP000323225">
    <property type="component" value="Unassembled WGS sequence"/>
</dbReference>
<keyword evidence="2" id="KW-0547">Nucleotide-binding</keyword>
<dbReference type="SUPFAM" id="SSF52540">
    <property type="entry name" value="P-loop containing nucleoside triphosphate hydrolases"/>
    <property type="match status" value="1"/>
</dbReference>
<keyword evidence="2" id="KW-0067">ATP-binding</keyword>
<sequence>MSLLSNLFSAFKAGVYDYCELESPYFDSKHKGIWATRDGGLISMYELKGSYKMLGKHGFKDILSVLTDELSKKLKDPGHVIEFVFIRDPEQSKDIVRKQLEPIRSTMKRLQLDLEGLINEREKVLSESLVFEKCLITIKTTPAALSRAQTKAALDARSEKAKEVGVKPGKYGQSPFVGLDALRIPHIGVCDSVIGTLKTQCVIEQFDHHEFITEIKKQVEPYSTSSDWKPSLLGDKISAKLVREVDQEADLSHLSNADIAFQIFGRKPQHADEDYSSVKHDNVYYAPLMIESCQDKPTMFGALFDNIPKEIPWRLNLTIKTGHDTIVSKLGSKRAFAGFLQFSNSNNKLIKDAAEELIDRAINNTLVSCQVSMCTWSRDYNELIERKEIINQQLQKWGSLDVIDELGDPIESWIGTLPALSTNKISAAFPLPVWDVLYMLPLTRPYSPWEQGSMIFGTHDGKIYPQTAGSAIQKNTSELTYAPPGSGKSFKLSALNMALILKPGNTKLPRLKIIDIGFSSRAFVEMIQDALPEHLKYQAQAITLENRSDRAINFFFTPLGNRHPLTVDKQAQANILELLLTPAGTKGTIPRLPEVCSALIDAAYTYRQDENTPNLYEPGMSDMVDEKLDQYGIEATEDTSWWSLVDRFFKRNEIEAASKCQSFAMPLLSDLTSLVQDSEIKGIYGDALIEGEKLLSLVSQMITSSLKDFPVLTQPSAIDVSSARILSIDLQNVAKKGGAQANKQAALMFLLARTVACNDFYVVEDTLVEINPDYYDYHRKKIEEEDGIPKKLAMDEFHRTRGFEQVRSQAEQDIREGRKYGVIVSLLSQSLEDFDKSMIEFATSIFVMAKGISSEVQNSIVDKLSPTADSMVGFRNFVRGPGKEGSTFLYIADVDETDGVEQILRLKLGAEEVWAYSTTPDDVALRRRLVRKIGLHSSLRILAKEFPSGSAKKYIESLKNQAQDVEEESVIAQIADRLIQQNASIV</sequence>
<evidence type="ECO:0000313" key="2">
    <source>
        <dbReference type="EMBL" id="KAA1254717.1"/>
    </source>
</evidence>
<dbReference type="Gene3D" id="3.40.50.300">
    <property type="entry name" value="P-loop containing nucleotide triphosphate hydrolases"/>
    <property type="match status" value="1"/>
</dbReference>
<reference evidence="2 3" key="1">
    <citation type="submission" date="2019-09" db="EMBL/GenBank/DDBJ databases">
        <authorList>
            <person name="Kritzky A."/>
            <person name="Schelkanova E.Y."/>
            <person name="Alkhova Z.V."/>
            <person name="Smirnova N.I."/>
        </authorList>
    </citation>
    <scope>NUCLEOTIDE SEQUENCE [LARGE SCALE GENOMIC DNA]</scope>
    <source>
        <strain evidence="2 3">M1526</strain>
    </source>
</reference>
<comment type="caution">
    <text evidence="2">The sequence shown here is derived from an EMBL/GenBank/DDBJ whole genome shotgun (WGS) entry which is preliminary data.</text>
</comment>
<dbReference type="InterPro" id="IPR027417">
    <property type="entry name" value="P-loop_NTPase"/>
</dbReference>
<keyword evidence="1" id="KW-0175">Coiled coil</keyword>
<proteinExistence type="predicted"/>
<gene>
    <name evidence="2" type="ORF">F0M16_10650</name>
</gene>
<protein>
    <submittedName>
        <fullName evidence="2">ATP-binding protein</fullName>
    </submittedName>
</protein>
<dbReference type="AlphaFoldDB" id="A0A5B1C131"/>